<evidence type="ECO:0000313" key="2">
    <source>
        <dbReference type="Proteomes" id="UP000077202"/>
    </source>
</evidence>
<reference evidence="1" key="1">
    <citation type="submission" date="2016-03" db="EMBL/GenBank/DDBJ databases">
        <title>Mechanisms controlling the formation of the plant cell surface in tip-growing cells are functionally conserved among land plants.</title>
        <authorList>
            <person name="Honkanen S."/>
            <person name="Jones V.A."/>
            <person name="Morieri G."/>
            <person name="Champion C."/>
            <person name="Hetherington A.J."/>
            <person name="Kelly S."/>
            <person name="Saint-Marcoux D."/>
            <person name="Proust H."/>
            <person name="Prescott H."/>
            <person name="Dolan L."/>
        </authorList>
    </citation>
    <scope>NUCLEOTIDE SEQUENCE [LARGE SCALE GENOMIC DNA]</scope>
    <source>
        <tissue evidence="1">Whole gametophyte</tissue>
    </source>
</reference>
<protein>
    <submittedName>
        <fullName evidence="1">Uncharacterized protein</fullName>
    </submittedName>
</protein>
<organism evidence="1 2">
    <name type="scientific">Marchantia polymorpha subsp. ruderalis</name>
    <dbReference type="NCBI Taxonomy" id="1480154"/>
    <lineage>
        <taxon>Eukaryota</taxon>
        <taxon>Viridiplantae</taxon>
        <taxon>Streptophyta</taxon>
        <taxon>Embryophyta</taxon>
        <taxon>Marchantiophyta</taxon>
        <taxon>Marchantiopsida</taxon>
        <taxon>Marchantiidae</taxon>
        <taxon>Marchantiales</taxon>
        <taxon>Marchantiaceae</taxon>
        <taxon>Marchantia</taxon>
    </lineage>
</organism>
<proteinExistence type="predicted"/>
<evidence type="ECO:0000313" key="1">
    <source>
        <dbReference type="EMBL" id="OAE18308.1"/>
    </source>
</evidence>
<dbReference type="EMBL" id="LVLJ01004085">
    <property type="protein sequence ID" value="OAE18308.1"/>
    <property type="molecule type" value="Genomic_DNA"/>
</dbReference>
<keyword evidence="2" id="KW-1185">Reference proteome</keyword>
<name>A0A176VBM7_MARPO</name>
<dbReference type="Proteomes" id="UP000077202">
    <property type="component" value="Unassembled WGS sequence"/>
</dbReference>
<dbReference type="AlphaFoldDB" id="A0A176VBM7"/>
<accession>A0A176VBM7</accession>
<sequence length="67" mass="7336">MMLEVWSTLQWCHAMGNISCVVTNLAFLMESEVGERGALKGLSLVEGGSKESYATNNSEMRKVVPLT</sequence>
<gene>
    <name evidence="1" type="ORF">AXG93_436s1390</name>
</gene>
<comment type="caution">
    <text evidence="1">The sequence shown here is derived from an EMBL/GenBank/DDBJ whole genome shotgun (WGS) entry which is preliminary data.</text>
</comment>